<reference evidence="1 2" key="1">
    <citation type="submission" date="2016-10" db="EMBL/GenBank/DDBJ databases">
        <title>Rodentibacter gen. nov. and new species.</title>
        <authorList>
            <person name="Christensen H."/>
        </authorList>
    </citation>
    <scope>NUCLEOTIDE SEQUENCE [LARGE SCALE GENOMIC DNA]</scope>
    <source>
        <strain evidence="1 2">H1983213011</strain>
    </source>
</reference>
<gene>
    <name evidence="1" type="ORF">BKK51_03880</name>
</gene>
<proteinExistence type="predicted"/>
<evidence type="ECO:0000313" key="1">
    <source>
        <dbReference type="EMBL" id="OOF46119.1"/>
    </source>
</evidence>
<comment type="caution">
    <text evidence="1">The sequence shown here is derived from an EMBL/GenBank/DDBJ whole genome shotgun (WGS) entry which is preliminary data.</text>
</comment>
<dbReference type="Proteomes" id="UP000188728">
    <property type="component" value="Unassembled WGS sequence"/>
</dbReference>
<protein>
    <submittedName>
        <fullName evidence="1">Uncharacterized protein</fullName>
    </submittedName>
</protein>
<evidence type="ECO:0000313" key="2">
    <source>
        <dbReference type="Proteomes" id="UP000188728"/>
    </source>
</evidence>
<dbReference type="RefSeq" id="WP_077421026.1">
    <property type="nucleotide sequence ID" value="NZ_MLHK01000020.1"/>
</dbReference>
<accession>A0A1V3IV17</accession>
<dbReference type="AlphaFoldDB" id="A0A1V3IV17"/>
<name>A0A1V3IV17_9PAST</name>
<sequence length="83" mass="9989">MIVLRYPKIGVVNFFSVQQKVRWILKAFLQKLKFRYWQSNVEYCTFWQSKPDFGKQSDCFASQEGSVTFRKYYQAVIFKLNGK</sequence>
<organism evidence="1 2">
    <name type="scientific">Rodentibacter trehalosifermentans</name>
    <dbReference type="NCBI Taxonomy" id="1908263"/>
    <lineage>
        <taxon>Bacteria</taxon>
        <taxon>Pseudomonadati</taxon>
        <taxon>Pseudomonadota</taxon>
        <taxon>Gammaproteobacteria</taxon>
        <taxon>Pasteurellales</taxon>
        <taxon>Pasteurellaceae</taxon>
        <taxon>Rodentibacter</taxon>
    </lineage>
</organism>
<dbReference type="EMBL" id="MLHK01000020">
    <property type="protein sequence ID" value="OOF46119.1"/>
    <property type="molecule type" value="Genomic_DNA"/>
</dbReference>